<evidence type="ECO:0000313" key="9">
    <source>
        <dbReference type="EMBL" id="QJW95613.1"/>
    </source>
</evidence>
<dbReference type="InterPro" id="IPR019734">
    <property type="entry name" value="TPR_rpt"/>
</dbReference>
<dbReference type="CDD" id="cd14014">
    <property type="entry name" value="STKc_PknB_like"/>
    <property type="match status" value="1"/>
</dbReference>
<reference evidence="10" key="1">
    <citation type="submission" date="2020-05" db="EMBL/GenBank/DDBJ databases">
        <title>Frigoriglobus tundricola gen. nov., sp. nov., a psychrotolerant cellulolytic planctomycete of the family Gemmataceae with two divergent copies of 16S rRNA gene.</title>
        <authorList>
            <person name="Kulichevskaya I.S."/>
            <person name="Ivanova A.A."/>
            <person name="Naumoff D.G."/>
            <person name="Beletsky A.V."/>
            <person name="Rijpstra W.I.C."/>
            <person name="Sinninghe Damste J.S."/>
            <person name="Mardanov A.V."/>
            <person name="Ravin N.V."/>
            <person name="Dedysh S.N."/>
        </authorList>
    </citation>
    <scope>NUCLEOTIDE SEQUENCE [LARGE SCALE GENOMIC DNA]</scope>
    <source>
        <strain evidence="10">PL17</strain>
    </source>
</reference>
<keyword evidence="2 5" id="KW-0547">Nucleotide-binding</keyword>
<feature type="domain" description="Protein kinase" evidence="8">
    <location>
        <begin position="84"/>
        <end position="356"/>
    </location>
</feature>
<dbReference type="SUPFAM" id="SSF48452">
    <property type="entry name" value="TPR-like"/>
    <property type="match status" value="1"/>
</dbReference>
<dbReference type="InterPro" id="IPR011990">
    <property type="entry name" value="TPR-like_helical_dom_sf"/>
</dbReference>
<evidence type="ECO:0000313" key="10">
    <source>
        <dbReference type="Proteomes" id="UP000503447"/>
    </source>
</evidence>
<evidence type="ECO:0000256" key="2">
    <source>
        <dbReference type="ARBA" id="ARBA00022741"/>
    </source>
</evidence>
<dbReference type="SUPFAM" id="SSF56112">
    <property type="entry name" value="Protein kinase-like (PK-like)"/>
    <property type="match status" value="1"/>
</dbReference>
<dbReference type="SMART" id="SM00028">
    <property type="entry name" value="TPR"/>
    <property type="match status" value="3"/>
</dbReference>
<evidence type="ECO:0000256" key="6">
    <source>
        <dbReference type="SAM" id="MobiDB-lite"/>
    </source>
</evidence>
<keyword evidence="7" id="KW-0472">Membrane</keyword>
<dbReference type="KEGG" id="ftj:FTUN_3163"/>
<dbReference type="RefSeq" id="WP_171471365.1">
    <property type="nucleotide sequence ID" value="NZ_CP053452.2"/>
</dbReference>
<dbReference type="PANTHER" id="PTHR43289">
    <property type="entry name" value="MITOGEN-ACTIVATED PROTEIN KINASE KINASE KINASE 20-RELATED"/>
    <property type="match status" value="1"/>
</dbReference>
<keyword evidence="1" id="KW-0808">Transferase</keyword>
<gene>
    <name evidence="9" type="ORF">FTUN_3163</name>
</gene>
<keyword evidence="10" id="KW-1185">Reference proteome</keyword>
<evidence type="ECO:0000256" key="7">
    <source>
        <dbReference type="SAM" id="Phobius"/>
    </source>
</evidence>
<dbReference type="PROSITE" id="PS50011">
    <property type="entry name" value="PROTEIN_KINASE_DOM"/>
    <property type="match status" value="1"/>
</dbReference>
<keyword evidence="3" id="KW-0418">Kinase</keyword>
<dbReference type="InterPro" id="IPR008271">
    <property type="entry name" value="Ser/Thr_kinase_AS"/>
</dbReference>
<dbReference type="SMART" id="SM00220">
    <property type="entry name" value="S_TKc"/>
    <property type="match status" value="1"/>
</dbReference>
<evidence type="ECO:0000256" key="3">
    <source>
        <dbReference type="ARBA" id="ARBA00022777"/>
    </source>
</evidence>
<dbReference type="Gene3D" id="1.25.40.10">
    <property type="entry name" value="Tetratricopeptide repeat domain"/>
    <property type="match status" value="1"/>
</dbReference>
<dbReference type="InterPro" id="IPR017441">
    <property type="entry name" value="Protein_kinase_ATP_BS"/>
</dbReference>
<protein>
    <recommendedName>
        <fullName evidence="8">Protein kinase domain-containing protein</fullName>
    </recommendedName>
</protein>
<proteinExistence type="predicted"/>
<dbReference type="Pfam" id="PF00069">
    <property type="entry name" value="Pkinase"/>
    <property type="match status" value="1"/>
</dbReference>
<dbReference type="Gene3D" id="1.10.510.10">
    <property type="entry name" value="Transferase(Phosphotransferase) domain 1"/>
    <property type="match status" value="1"/>
</dbReference>
<dbReference type="Proteomes" id="UP000503447">
    <property type="component" value="Chromosome"/>
</dbReference>
<feature type="binding site" evidence="5">
    <location>
        <position position="113"/>
    </location>
    <ligand>
        <name>ATP</name>
        <dbReference type="ChEBI" id="CHEBI:30616"/>
    </ligand>
</feature>
<keyword evidence="7" id="KW-0812">Transmembrane</keyword>
<sequence length="711" mass="77870">MIHTNAPVTSGDAEAEAVVGRVADEFTERLNRGDRPDVEEYARRHPELAALLREVLPALQLLRGPIRAESTEGLPDAVGTLGDYRLLRVVGRGGMGVVYEAEQRPLGRRVAVKVLPFAATLDAYQQQRFESEAQTAARLHHTHIVPVYAMGNDRGVHYFAMQFIDGQPLSAVITRLRAGDRTALAPSEPDRARSVARLGVQAAEALAYAHRLGVVHRDVKPGNLLLDATGHLWLTDFGLARCGSDPGITRTGDVVGTLRYMSPEHVSGGAPADARGDIYSLGATLYELLTLEPCYSRRDRAELLRQILSTDPRPPRRLNPAVPGDLETIVLKALAREPHHRYASAEDLADDLRCFLEHRPVKARRPSLVTRASKFTRRHRAAAIAAAVVLIFAVVGLGTSTVLVWQEKEQKNRALETSETHRRRAEASVEAALGGATQLLMPLEDERLTGAAAGAELRQALIDRGASFFVRFIHPDDPDPVVRSESARACHHLAEMYCAHQQVAPALAALRDEAAILDRLAGEHPLESAYRKRLAGAYALEAAMHVSTKRPAEARDAFTRAAEQYRLALPLDAGAETLNAYAWLLADCPVADLRNPEQSAELAQRAVDRAPLEGRIWNTLGVARYRAGEWQKAITALERSAELRSGGTAWDWFFLAMASWRLGDRAAATAWCEKAVRAMDANGPPPADLSRYRSEAESLLGRPADHKPPGR</sequence>
<name>A0A6M5YQN3_9BACT</name>
<evidence type="ECO:0000256" key="5">
    <source>
        <dbReference type="PROSITE-ProRule" id="PRU10141"/>
    </source>
</evidence>
<dbReference type="GO" id="GO:0004674">
    <property type="term" value="F:protein serine/threonine kinase activity"/>
    <property type="evidence" value="ECO:0007669"/>
    <property type="project" value="TreeGrafter"/>
</dbReference>
<feature type="transmembrane region" description="Helical" evidence="7">
    <location>
        <begin position="381"/>
        <end position="405"/>
    </location>
</feature>
<dbReference type="InterPro" id="IPR000719">
    <property type="entry name" value="Prot_kinase_dom"/>
</dbReference>
<dbReference type="InterPro" id="IPR011009">
    <property type="entry name" value="Kinase-like_dom_sf"/>
</dbReference>
<dbReference type="PROSITE" id="PS00107">
    <property type="entry name" value="PROTEIN_KINASE_ATP"/>
    <property type="match status" value="1"/>
</dbReference>
<keyword evidence="4 5" id="KW-0067">ATP-binding</keyword>
<dbReference type="AlphaFoldDB" id="A0A6M5YQN3"/>
<dbReference type="GO" id="GO:0005524">
    <property type="term" value="F:ATP binding"/>
    <property type="evidence" value="ECO:0007669"/>
    <property type="project" value="UniProtKB-UniRule"/>
</dbReference>
<dbReference type="PROSITE" id="PS00108">
    <property type="entry name" value="PROTEIN_KINASE_ST"/>
    <property type="match status" value="1"/>
</dbReference>
<dbReference type="Gene3D" id="3.30.200.20">
    <property type="entry name" value="Phosphorylase Kinase, domain 1"/>
    <property type="match status" value="1"/>
</dbReference>
<organism evidence="9 10">
    <name type="scientific">Frigoriglobus tundricola</name>
    <dbReference type="NCBI Taxonomy" id="2774151"/>
    <lineage>
        <taxon>Bacteria</taxon>
        <taxon>Pseudomonadati</taxon>
        <taxon>Planctomycetota</taxon>
        <taxon>Planctomycetia</taxon>
        <taxon>Gemmatales</taxon>
        <taxon>Gemmataceae</taxon>
        <taxon>Frigoriglobus</taxon>
    </lineage>
</organism>
<evidence type="ECO:0000256" key="4">
    <source>
        <dbReference type="ARBA" id="ARBA00022840"/>
    </source>
</evidence>
<evidence type="ECO:0000256" key="1">
    <source>
        <dbReference type="ARBA" id="ARBA00022679"/>
    </source>
</evidence>
<keyword evidence="7" id="KW-1133">Transmembrane helix</keyword>
<dbReference type="EMBL" id="CP053452">
    <property type="protein sequence ID" value="QJW95613.1"/>
    <property type="molecule type" value="Genomic_DNA"/>
</dbReference>
<feature type="region of interest" description="Disordered" evidence="6">
    <location>
        <begin position="682"/>
        <end position="711"/>
    </location>
</feature>
<evidence type="ECO:0000259" key="8">
    <source>
        <dbReference type="PROSITE" id="PS50011"/>
    </source>
</evidence>
<dbReference type="PANTHER" id="PTHR43289:SF34">
    <property type="entry name" value="SERINE_THREONINE-PROTEIN KINASE YBDM-RELATED"/>
    <property type="match status" value="1"/>
</dbReference>
<accession>A0A6M5YQN3</accession>